<evidence type="ECO:0000256" key="6">
    <source>
        <dbReference type="ARBA" id="ARBA00023136"/>
    </source>
</evidence>
<feature type="transmembrane region" description="Helical" evidence="7">
    <location>
        <begin position="49"/>
        <end position="71"/>
    </location>
</feature>
<keyword evidence="9" id="KW-1185">Reference proteome</keyword>
<reference evidence="8" key="1">
    <citation type="submission" date="2022-08" db="EMBL/GenBank/DDBJ databases">
        <authorList>
            <person name="Gutierrez-Valencia J."/>
        </authorList>
    </citation>
    <scope>NUCLEOTIDE SEQUENCE</scope>
</reference>
<comment type="similarity">
    <text evidence="2">Belongs to the purine permeases (TC 2.A.7.14) family.</text>
</comment>
<evidence type="ECO:0000256" key="1">
    <source>
        <dbReference type="ARBA" id="ARBA00004370"/>
    </source>
</evidence>
<dbReference type="Pfam" id="PF16913">
    <property type="entry name" value="PUNUT"/>
    <property type="match status" value="2"/>
</dbReference>
<evidence type="ECO:0000256" key="7">
    <source>
        <dbReference type="SAM" id="Phobius"/>
    </source>
</evidence>
<keyword evidence="4 7" id="KW-0812">Transmembrane</keyword>
<dbReference type="PANTHER" id="PTHR31376">
    <property type="entry name" value="OS09G0467300 PROTEIN-RELATED"/>
    <property type="match status" value="1"/>
</dbReference>
<comment type="caution">
    <text evidence="8">The sequence shown here is derived from an EMBL/GenBank/DDBJ whole genome shotgun (WGS) entry which is preliminary data.</text>
</comment>
<evidence type="ECO:0000256" key="3">
    <source>
        <dbReference type="ARBA" id="ARBA00022448"/>
    </source>
</evidence>
<gene>
    <name evidence="8" type="ORF">LITE_LOCUS43462</name>
</gene>
<feature type="transmembrane region" description="Helical" evidence="7">
    <location>
        <begin position="83"/>
        <end position="102"/>
    </location>
</feature>
<dbReference type="GO" id="GO:0016020">
    <property type="term" value="C:membrane"/>
    <property type="evidence" value="ECO:0007669"/>
    <property type="project" value="UniProtKB-SubCell"/>
</dbReference>
<feature type="transmembrane region" description="Helical" evidence="7">
    <location>
        <begin position="237"/>
        <end position="257"/>
    </location>
</feature>
<name>A0AAV0QM59_9ROSI</name>
<feature type="transmembrane region" description="Helical" evidence="7">
    <location>
        <begin position="204"/>
        <end position="225"/>
    </location>
</feature>
<evidence type="ECO:0000256" key="2">
    <source>
        <dbReference type="ARBA" id="ARBA00006213"/>
    </source>
</evidence>
<evidence type="ECO:0000313" key="9">
    <source>
        <dbReference type="Proteomes" id="UP001154282"/>
    </source>
</evidence>
<feature type="transmembrane region" description="Helical" evidence="7">
    <location>
        <begin position="122"/>
        <end position="147"/>
    </location>
</feature>
<evidence type="ECO:0000256" key="4">
    <source>
        <dbReference type="ARBA" id="ARBA00022692"/>
    </source>
</evidence>
<dbReference type="GO" id="GO:0005345">
    <property type="term" value="F:purine nucleobase transmembrane transporter activity"/>
    <property type="evidence" value="ECO:0007669"/>
    <property type="project" value="UniProtKB-ARBA"/>
</dbReference>
<dbReference type="AlphaFoldDB" id="A0AAV0QM59"/>
<organism evidence="8 9">
    <name type="scientific">Linum tenue</name>
    <dbReference type="NCBI Taxonomy" id="586396"/>
    <lineage>
        <taxon>Eukaryota</taxon>
        <taxon>Viridiplantae</taxon>
        <taxon>Streptophyta</taxon>
        <taxon>Embryophyta</taxon>
        <taxon>Tracheophyta</taxon>
        <taxon>Spermatophyta</taxon>
        <taxon>Magnoliopsida</taxon>
        <taxon>eudicotyledons</taxon>
        <taxon>Gunneridae</taxon>
        <taxon>Pentapetalae</taxon>
        <taxon>rosids</taxon>
        <taxon>fabids</taxon>
        <taxon>Malpighiales</taxon>
        <taxon>Linaceae</taxon>
        <taxon>Linum</taxon>
    </lineage>
</organism>
<dbReference type="EMBL" id="CAMGYJ010000009">
    <property type="protein sequence ID" value="CAI0545157.1"/>
    <property type="molecule type" value="Genomic_DNA"/>
</dbReference>
<sequence>MAAKDHTIKTLNCKLSWVSDFTNSIYVLRSEAAVVSQQERVRKTKHIKWWLKVITYATVILTSQTTYLLLARLYYVKGRTSKWLSTTVQLAGFPLLLPYYIYTNRRHHDNNHSASKLTHGAFYVIVGILVGGNTSFLLTTSYVLLVFARDPTTDLWGITKGQVHVRVRLHPRLRGRGRALICCLRVMAMGTMELVFEFEVSPVFSNAVGTVGLPPVLILAMVIFYDRMTGIKAIAMVLAGCLGVSFLSLSAVLGWPASAMTLASR</sequence>
<protein>
    <submittedName>
        <fullName evidence="8">Uncharacterized protein</fullName>
    </submittedName>
</protein>
<keyword evidence="5 7" id="KW-1133">Transmembrane helix</keyword>
<proteinExistence type="inferred from homology"/>
<keyword evidence="6 7" id="KW-0472">Membrane</keyword>
<dbReference type="PANTHER" id="PTHR31376:SF17">
    <property type="entry name" value="PURINE PERMEASE 21-RELATED"/>
    <property type="match status" value="1"/>
</dbReference>
<accession>A0AAV0QM59</accession>
<evidence type="ECO:0000256" key="5">
    <source>
        <dbReference type="ARBA" id="ARBA00022989"/>
    </source>
</evidence>
<dbReference type="InterPro" id="IPR030182">
    <property type="entry name" value="PUP_plant"/>
</dbReference>
<dbReference type="Proteomes" id="UP001154282">
    <property type="component" value="Unassembled WGS sequence"/>
</dbReference>
<dbReference type="GO" id="GO:0015211">
    <property type="term" value="F:purine nucleoside transmembrane transporter activity"/>
    <property type="evidence" value="ECO:0007669"/>
    <property type="project" value="InterPro"/>
</dbReference>
<evidence type="ECO:0000313" key="8">
    <source>
        <dbReference type="EMBL" id="CAI0545157.1"/>
    </source>
</evidence>
<keyword evidence="3" id="KW-0813">Transport</keyword>
<comment type="subcellular location">
    <subcellularLocation>
        <location evidence="1">Membrane</location>
    </subcellularLocation>
</comment>